<protein>
    <recommendedName>
        <fullName evidence="4">SMP domain-containing protein</fullName>
    </recommendedName>
</protein>
<dbReference type="HOGENOM" id="CLU_1294154_0_0_1"/>
<evidence type="ECO:0008006" key="4">
    <source>
        <dbReference type="Google" id="ProtNLM"/>
    </source>
</evidence>
<dbReference type="KEGG" id="bcom:BAUCODRAFT_29188"/>
<name>M2NMP9_BAUPA</name>
<reference evidence="2 3" key="1">
    <citation type="journal article" date="2012" name="PLoS Pathog.">
        <title>Diverse lifestyles and strategies of plant pathogenesis encoded in the genomes of eighteen Dothideomycetes fungi.</title>
        <authorList>
            <person name="Ohm R.A."/>
            <person name="Feau N."/>
            <person name="Henrissat B."/>
            <person name="Schoch C.L."/>
            <person name="Horwitz B.A."/>
            <person name="Barry K.W."/>
            <person name="Condon B.J."/>
            <person name="Copeland A.C."/>
            <person name="Dhillon B."/>
            <person name="Glaser F."/>
            <person name="Hesse C.N."/>
            <person name="Kosti I."/>
            <person name="LaButti K."/>
            <person name="Lindquist E.A."/>
            <person name="Lucas S."/>
            <person name="Salamov A.A."/>
            <person name="Bradshaw R.E."/>
            <person name="Ciuffetti L."/>
            <person name="Hamelin R.C."/>
            <person name="Kema G.H.J."/>
            <person name="Lawrence C."/>
            <person name="Scott J.A."/>
            <person name="Spatafora J.W."/>
            <person name="Turgeon B.G."/>
            <person name="de Wit P.J.G.M."/>
            <person name="Zhong S."/>
            <person name="Goodwin S.B."/>
            <person name="Grigoriev I.V."/>
        </authorList>
    </citation>
    <scope>NUCLEOTIDE SEQUENCE [LARGE SCALE GENOMIC DNA]</scope>
    <source>
        <strain evidence="2 3">UAMH 10762</strain>
    </source>
</reference>
<dbReference type="AlphaFoldDB" id="M2NMP9"/>
<feature type="compositionally biased region" description="Polar residues" evidence="1">
    <location>
        <begin position="140"/>
        <end position="156"/>
    </location>
</feature>
<feature type="region of interest" description="Disordered" evidence="1">
    <location>
        <begin position="136"/>
        <end position="156"/>
    </location>
</feature>
<dbReference type="Proteomes" id="UP000011761">
    <property type="component" value="Unassembled WGS sequence"/>
</dbReference>
<feature type="region of interest" description="Disordered" evidence="1">
    <location>
        <begin position="1"/>
        <end position="34"/>
    </location>
</feature>
<feature type="region of interest" description="Disordered" evidence="1">
    <location>
        <begin position="79"/>
        <end position="99"/>
    </location>
</feature>
<evidence type="ECO:0000313" key="2">
    <source>
        <dbReference type="EMBL" id="EMD00810.1"/>
    </source>
</evidence>
<dbReference type="RefSeq" id="XP_007671994.1">
    <property type="nucleotide sequence ID" value="XM_007673804.1"/>
</dbReference>
<feature type="compositionally biased region" description="Polar residues" evidence="1">
    <location>
        <begin position="9"/>
        <end position="21"/>
    </location>
</feature>
<proteinExistence type="predicted"/>
<evidence type="ECO:0000256" key="1">
    <source>
        <dbReference type="SAM" id="MobiDB-lite"/>
    </source>
</evidence>
<sequence length="213" mass="21317">MAESPDKPTPTTATNSVSTAPAESEDTAPSAAAEHKPAFAVITIKPQVNSEAKVHVAQVVEAPIFGSAVRNAPAVAAMTDRTTTEDAPVTARCGTPSAATAATKKTGGIIGPLDGNTIPSKATAKPAEAAIPANKPITSAMPSSDFPNAQTPPATITTASVSKPKLDAKASEATHSACVKAAAQGTKSDPTIIDGTATLAKHAVREYSQPSLG</sequence>
<dbReference type="GeneID" id="19110869"/>
<organism evidence="2 3">
    <name type="scientific">Baudoinia panamericana (strain UAMH 10762)</name>
    <name type="common">Angels' share fungus</name>
    <name type="synonym">Baudoinia compniacensis (strain UAMH 10762)</name>
    <dbReference type="NCBI Taxonomy" id="717646"/>
    <lineage>
        <taxon>Eukaryota</taxon>
        <taxon>Fungi</taxon>
        <taxon>Dikarya</taxon>
        <taxon>Ascomycota</taxon>
        <taxon>Pezizomycotina</taxon>
        <taxon>Dothideomycetes</taxon>
        <taxon>Dothideomycetidae</taxon>
        <taxon>Mycosphaerellales</taxon>
        <taxon>Teratosphaeriaceae</taxon>
        <taxon>Baudoinia</taxon>
    </lineage>
</organism>
<gene>
    <name evidence="2" type="ORF">BAUCODRAFT_29188</name>
</gene>
<accession>M2NMP9</accession>
<evidence type="ECO:0000313" key="3">
    <source>
        <dbReference type="Proteomes" id="UP000011761"/>
    </source>
</evidence>
<dbReference type="EMBL" id="KB445550">
    <property type="protein sequence ID" value="EMD00810.1"/>
    <property type="molecule type" value="Genomic_DNA"/>
</dbReference>
<keyword evidence="3" id="KW-1185">Reference proteome</keyword>